<accession>A0AAW0JN06</accession>
<sequence length="64" mass="7834">MWITQQVAVNCRSCQAFPEFVKCGLQFWNECHTFLYIGVMFFKVDDSEKESKEYEERKEKRQTW</sequence>
<dbReference type="AlphaFoldDB" id="A0AAW0JN06"/>
<organism evidence="1 2">
    <name type="scientific">Quercus suber</name>
    <name type="common">Cork oak</name>
    <dbReference type="NCBI Taxonomy" id="58331"/>
    <lineage>
        <taxon>Eukaryota</taxon>
        <taxon>Viridiplantae</taxon>
        <taxon>Streptophyta</taxon>
        <taxon>Embryophyta</taxon>
        <taxon>Tracheophyta</taxon>
        <taxon>Spermatophyta</taxon>
        <taxon>Magnoliopsida</taxon>
        <taxon>eudicotyledons</taxon>
        <taxon>Gunneridae</taxon>
        <taxon>Pentapetalae</taxon>
        <taxon>rosids</taxon>
        <taxon>fabids</taxon>
        <taxon>Fagales</taxon>
        <taxon>Fagaceae</taxon>
        <taxon>Quercus</taxon>
    </lineage>
</organism>
<dbReference type="Proteomes" id="UP000237347">
    <property type="component" value="Unassembled WGS sequence"/>
</dbReference>
<dbReference type="EMBL" id="PKMF04000519">
    <property type="protein sequence ID" value="KAK7827609.1"/>
    <property type="molecule type" value="Genomic_DNA"/>
</dbReference>
<gene>
    <name evidence="1" type="ORF">CFP56_030975</name>
</gene>
<comment type="caution">
    <text evidence="1">The sequence shown here is derived from an EMBL/GenBank/DDBJ whole genome shotgun (WGS) entry which is preliminary data.</text>
</comment>
<protein>
    <submittedName>
        <fullName evidence="1">Uncharacterized protein</fullName>
    </submittedName>
</protein>
<name>A0AAW0JN06_QUESU</name>
<evidence type="ECO:0000313" key="1">
    <source>
        <dbReference type="EMBL" id="KAK7827609.1"/>
    </source>
</evidence>
<keyword evidence="2" id="KW-1185">Reference proteome</keyword>
<reference evidence="1 2" key="1">
    <citation type="journal article" date="2018" name="Sci. Data">
        <title>The draft genome sequence of cork oak.</title>
        <authorList>
            <person name="Ramos A.M."/>
            <person name="Usie A."/>
            <person name="Barbosa P."/>
            <person name="Barros P.M."/>
            <person name="Capote T."/>
            <person name="Chaves I."/>
            <person name="Simoes F."/>
            <person name="Abreu I."/>
            <person name="Carrasquinho I."/>
            <person name="Faro C."/>
            <person name="Guimaraes J.B."/>
            <person name="Mendonca D."/>
            <person name="Nobrega F."/>
            <person name="Rodrigues L."/>
            <person name="Saibo N.J.M."/>
            <person name="Varela M.C."/>
            <person name="Egas C."/>
            <person name="Matos J."/>
            <person name="Miguel C.M."/>
            <person name="Oliveira M.M."/>
            <person name="Ricardo C.P."/>
            <person name="Goncalves S."/>
        </authorList>
    </citation>
    <scope>NUCLEOTIDE SEQUENCE [LARGE SCALE GENOMIC DNA]</scope>
    <source>
        <strain evidence="2">cv. HL8</strain>
    </source>
</reference>
<evidence type="ECO:0000313" key="2">
    <source>
        <dbReference type="Proteomes" id="UP000237347"/>
    </source>
</evidence>
<proteinExistence type="predicted"/>